<dbReference type="InterPro" id="IPR045254">
    <property type="entry name" value="Nit1/2_C-N_Hydrolase"/>
</dbReference>
<dbReference type="AlphaFoldDB" id="A0A9W9J7R2"/>
<gene>
    <name evidence="3" type="ORF">N7498_009776</name>
</gene>
<evidence type="ECO:0000259" key="2">
    <source>
        <dbReference type="PROSITE" id="PS50263"/>
    </source>
</evidence>
<dbReference type="PANTHER" id="PTHR23088:SF27">
    <property type="entry name" value="DEAMINATED GLUTATHIONE AMIDASE"/>
    <property type="match status" value="1"/>
</dbReference>
<name>A0A9W9J7R2_9EURO</name>
<evidence type="ECO:0000256" key="1">
    <source>
        <dbReference type="ARBA" id="ARBA00022801"/>
    </source>
</evidence>
<protein>
    <submittedName>
        <fullName evidence="3">Hydrolase nit2</fullName>
    </submittedName>
</protein>
<organism evidence="3 4">
    <name type="scientific">Penicillium cinerascens</name>
    <dbReference type="NCBI Taxonomy" id="70096"/>
    <lineage>
        <taxon>Eukaryota</taxon>
        <taxon>Fungi</taxon>
        <taxon>Dikarya</taxon>
        <taxon>Ascomycota</taxon>
        <taxon>Pezizomycotina</taxon>
        <taxon>Eurotiomycetes</taxon>
        <taxon>Eurotiomycetidae</taxon>
        <taxon>Eurotiales</taxon>
        <taxon>Aspergillaceae</taxon>
        <taxon>Penicillium</taxon>
    </lineage>
</organism>
<dbReference type="InterPro" id="IPR036526">
    <property type="entry name" value="C-N_Hydrolase_sf"/>
</dbReference>
<reference evidence="3" key="1">
    <citation type="submission" date="2022-12" db="EMBL/GenBank/DDBJ databases">
        <authorList>
            <person name="Petersen C."/>
        </authorList>
    </citation>
    <scope>NUCLEOTIDE SEQUENCE</scope>
    <source>
        <strain evidence="3">IBT 15544</strain>
    </source>
</reference>
<evidence type="ECO:0000313" key="3">
    <source>
        <dbReference type="EMBL" id="KAJ5190791.1"/>
    </source>
</evidence>
<evidence type="ECO:0000313" key="4">
    <source>
        <dbReference type="Proteomes" id="UP001150904"/>
    </source>
</evidence>
<dbReference type="PANTHER" id="PTHR23088">
    <property type="entry name" value="NITRILASE-RELATED"/>
    <property type="match status" value="1"/>
</dbReference>
<sequence length="298" mass="33181">MVLAAVGQFCATASITSNLSQCQTLVRKAAAAGAKVFHNIHYLALNLSRDPRGKLTSFQVLFLPEASDYIASSAEESFSLAQSNDCRDFVSALRNSARQENMYINVGVHDVASKHRLKNCLVWIDDKGEITQNYQKVHLFDADIKGGPILKESTNVEPGQKILPPFETPIGRVGLSICFDLRFPEMSLALRRQNAEIITYPSAFTVPTGKAHWEPLLRARAIETQSYVIAAAQAGPHNEKRRSYGHSMIINPWGEVVAQLGDEYQEPQLATADIDLDLVSKIRREMPLLRRTDLYPEV</sequence>
<dbReference type="GO" id="GO:0016811">
    <property type="term" value="F:hydrolase activity, acting on carbon-nitrogen (but not peptide) bonds, in linear amides"/>
    <property type="evidence" value="ECO:0007669"/>
    <property type="project" value="InterPro"/>
</dbReference>
<dbReference type="Proteomes" id="UP001150904">
    <property type="component" value="Unassembled WGS sequence"/>
</dbReference>
<keyword evidence="4" id="KW-1185">Reference proteome</keyword>
<dbReference type="Pfam" id="PF00795">
    <property type="entry name" value="CN_hydrolase"/>
    <property type="match status" value="1"/>
</dbReference>
<dbReference type="SUPFAM" id="SSF56317">
    <property type="entry name" value="Carbon-nitrogen hydrolase"/>
    <property type="match status" value="1"/>
</dbReference>
<proteinExistence type="predicted"/>
<feature type="domain" description="CN hydrolase" evidence="2">
    <location>
        <begin position="2"/>
        <end position="276"/>
    </location>
</feature>
<dbReference type="Gene3D" id="3.60.110.10">
    <property type="entry name" value="Carbon-nitrogen hydrolase"/>
    <property type="match status" value="1"/>
</dbReference>
<dbReference type="RefSeq" id="XP_058303731.1">
    <property type="nucleotide sequence ID" value="XM_058456832.1"/>
</dbReference>
<dbReference type="OrthoDB" id="10250282at2759"/>
<accession>A0A9W9J7R2</accession>
<dbReference type="InterPro" id="IPR003010">
    <property type="entry name" value="C-N_Hydrolase"/>
</dbReference>
<dbReference type="EMBL" id="JAPQKR010000016">
    <property type="protein sequence ID" value="KAJ5190791.1"/>
    <property type="molecule type" value="Genomic_DNA"/>
</dbReference>
<dbReference type="GeneID" id="83184133"/>
<keyword evidence="1 3" id="KW-0378">Hydrolase</keyword>
<dbReference type="PROSITE" id="PS50263">
    <property type="entry name" value="CN_HYDROLASE"/>
    <property type="match status" value="1"/>
</dbReference>
<dbReference type="CDD" id="cd07572">
    <property type="entry name" value="nit"/>
    <property type="match status" value="1"/>
</dbReference>
<comment type="caution">
    <text evidence="3">The sequence shown here is derived from an EMBL/GenBank/DDBJ whole genome shotgun (WGS) entry which is preliminary data.</text>
</comment>
<reference evidence="3" key="2">
    <citation type="journal article" date="2023" name="IMA Fungus">
        <title>Comparative genomic study of the Penicillium genus elucidates a diverse pangenome and 15 lateral gene transfer events.</title>
        <authorList>
            <person name="Petersen C."/>
            <person name="Sorensen T."/>
            <person name="Nielsen M.R."/>
            <person name="Sondergaard T.E."/>
            <person name="Sorensen J.L."/>
            <person name="Fitzpatrick D.A."/>
            <person name="Frisvad J.C."/>
            <person name="Nielsen K.L."/>
        </authorList>
    </citation>
    <scope>NUCLEOTIDE SEQUENCE</scope>
    <source>
        <strain evidence="3">IBT 15544</strain>
    </source>
</reference>